<evidence type="ECO:0000313" key="1">
    <source>
        <dbReference type="EMBL" id="MPM62716.1"/>
    </source>
</evidence>
<protein>
    <submittedName>
        <fullName evidence="1">Uncharacterized protein</fullName>
    </submittedName>
</protein>
<reference evidence="1" key="1">
    <citation type="submission" date="2019-08" db="EMBL/GenBank/DDBJ databases">
        <authorList>
            <person name="Kucharzyk K."/>
            <person name="Murdoch R.W."/>
            <person name="Higgins S."/>
            <person name="Loffler F."/>
        </authorList>
    </citation>
    <scope>NUCLEOTIDE SEQUENCE</scope>
</reference>
<dbReference type="EMBL" id="VSSQ01019011">
    <property type="protein sequence ID" value="MPM62716.1"/>
    <property type="molecule type" value="Genomic_DNA"/>
</dbReference>
<gene>
    <name evidence="1" type="ORF">SDC9_109593</name>
</gene>
<proteinExistence type="predicted"/>
<sequence>MLVCEQLKVEYLGELQELINVLKEKSLKLAEEGSEDEAILEKVKGNVVDIFYKLFNVSYRKVCSSGEDSEQELLRKLSQEYFNFFNKIPEPWREKMVKDKEFNMMEEYFKEEIKIKTSEQIKDIFIKHLDKYSQED</sequence>
<organism evidence="1">
    <name type="scientific">bioreactor metagenome</name>
    <dbReference type="NCBI Taxonomy" id="1076179"/>
    <lineage>
        <taxon>unclassified sequences</taxon>
        <taxon>metagenomes</taxon>
        <taxon>ecological metagenomes</taxon>
    </lineage>
</organism>
<comment type="caution">
    <text evidence="1">The sequence shown here is derived from an EMBL/GenBank/DDBJ whole genome shotgun (WGS) entry which is preliminary data.</text>
</comment>
<name>A0A645BC98_9ZZZZ</name>
<accession>A0A645BC98</accession>
<dbReference type="AlphaFoldDB" id="A0A645BC98"/>